<dbReference type="InterPro" id="IPR015421">
    <property type="entry name" value="PyrdxlP-dep_Trfase_major"/>
</dbReference>
<protein>
    <submittedName>
        <fullName evidence="1">Uncharacterized protein</fullName>
    </submittedName>
</protein>
<dbReference type="AlphaFoldDB" id="A0A8H6JU77"/>
<dbReference type="Gene3D" id="3.40.640.10">
    <property type="entry name" value="Type I PLP-dependent aspartate aminotransferase-like (Major domain)"/>
    <property type="match status" value="1"/>
</dbReference>
<gene>
    <name evidence="1" type="ORF">CPLU01_13130</name>
</gene>
<proteinExistence type="predicted"/>
<evidence type="ECO:0000313" key="1">
    <source>
        <dbReference type="EMBL" id="KAF6819187.1"/>
    </source>
</evidence>
<keyword evidence="2" id="KW-1185">Reference proteome</keyword>
<name>A0A8H6JU77_9PEZI</name>
<organism evidence="1 2">
    <name type="scientific">Colletotrichum plurivorum</name>
    <dbReference type="NCBI Taxonomy" id="2175906"/>
    <lineage>
        <taxon>Eukaryota</taxon>
        <taxon>Fungi</taxon>
        <taxon>Dikarya</taxon>
        <taxon>Ascomycota</taxon>
        <taxon>Pezizomycotina</taxon>
        <taxon>Sordariomycetes</taxon>
        <taxon>Hypocreomycetidae</taxon>
        <taxon>Glomerellales</taxon>
        <taxon>Glomerellaceae</taxon>
        <taxon>Colletotrichum</taxon>
        <taxon>Colletotrichum orchidearum species complex</taxon>
    </lineage>
</organism>
<accession>A0A8H6JU77</accession>
<reference evidence="1" key="1">
    <citation type="journal article" date="2020" name="Phytopathology">
        <title>Genome Sequence Resources of Colletotrichum truncatum, C. plurivorum, C. musicola, and C. sojae: Four Species Pathogenic to Soybean (Glycine max).</title>
        <authorList>
            <person name="Rogerio F."/>
            <person name="Boufleur T.R."/>
            <person name="Ciampi-Guillardi M."/>
            <person name="Sukno S.A."/>
            <person name="Thon M.R."/>
            <person name="Massola Junior N.S."/>
            <person name="Baroncelli R."/>
        </authorList>
    </citation>
    <scope>NUCLEOTIDE SEQUENCE</scope>
    <source>
        <strain evidence="1">LFN00145</strain>
    </source>
</reference>
<dbReference type="InterPro" id="IPR015424">
    <property type="entry name" value="PyrdxlP-dep_Trfase"/>
</dbReference>
<comment type="caution">
    <text evidence="1">The sequence shown here is derived from an EMBL/GenBank/DDBJ whole genome shotgun (WGS) entry which is preliminary data.</text>
</comment>
<dbReference type="Proteomes" id="UP000654918">
    <property type="component" value="Unassembled WGS sequence"/>
</dbReference>
<dbReference type="EMBL" id="WIGO01000291">
    <property type="protein sequence ID" value="KAF6819187.1"/>
    <property type="molecule type" value="Genomic_DNA"/>
</dbReference>
<sequence length="486" mass="53175">MPAGPTHNMAVPAGLPLRKLDHDFNNAEGSILSFDQMQALTMSNPLWREFVGNRMGLERRYPELLHAYEEAFTHYFGGYSPIDYRHTSADTMDPDTIVKIILTLAEIPMSEPSDSSESPFTDEDDTLRRIGWEDIQAKKPRWALLADTYAAATSSSKAVSAKSPPQFSSSKIPYGKNPILLHAEGVSDDELRDQLRTAKESGCIGVILEIVENQYNGRVLSPELLARLSAACAAERLLLAADETLTAIRCGAPFAFQREEYIATAAPDLVFFGKATGAHGTAVSFDGAFFGRLGVFADGGSRSRAMGRWRAQVPRPLPTADLIHATAALEAAVRGNFAMLSRIVGQAIRAFILERAAERGCNGRARDVLGGLESLIFVRRDIAGAMLVMGAGTAAGAAWVPWVRWLPRLETELSRSEVLDEVIGSASRRAREEMAGMLVRRGAGPSWCFWCGGRRTAAKDDWCRRCCVGSCGEEVCGRHFTRHEHI</sequence>
<dbReference type="SUPFAM" id="SSF53383">
    <property type="entry name" value="PLP-dependent transferases"/>
    <property type="match status" value="1"/>
</dbReference>
<evidence type="ECO:0000313" key="2">
    <source>
        <dbReference type="Proteomes" id="UP000654918"/>
    </source>
</evidence>